<feature type="repeat" description="RCC1" evidence="2">
    <location>
        <begin position="143"/>
        <end position="194"/>
    </location>
</feature>
<dbReference type="PRINTS" id="PR00633">
    <property type="entry name" value="RCCNDNSATION"/>
</dbReference>
<feature type="repeat" description="RCC1" evidence="2">
    <location>
        <begin position="277"/>
        <end position="328"/>
    </location>
</feature>
<feature type="compositionally biased region" description="Low complexity" evidence="3">
    <location>
        <begin position="44"/>
        <end position="61"/>
    </location>
</feature>
<dbReference type="InterPro" id="IPR051210">
    <property type="entry name" value="Ub_ligase/GEF_domain"/>
</dbReference>
<keyword evidence="1" id="KW-0677">Repeat</keyword>
<feature type="repeat" description="RCC1" evidence="2">
    <location>
        <begin position="195"/>
        <end position="273"/>
    </location>
</feature>
<dbReference type="EMBL" id="NWUJ01000013">
    <property type="protein sequence ID" value="PFH31844.1"/>
    <property type="molecule type" value="Genomic_DNA"/>
</dbReference>
<feature type="repeat" description="RCC1" evidence="2">
    <location>
        <begin position="383"/>
        <end position="434"/>
    </location>
</feature>
<dbReference type="PROSITE" id="PS00626">
    <property type="entry name" value="RCC1_2"/>
    <property type="match status" value="2"/>
</dbReference>
<evidence type="ECO:0000256" key="2">
    <source>
        <dbReference type="PROSITE-ProRule" id="PRU00235"/>
    </source>
</evidence>
<gene>
    <name evidence="5" type="ORF">BESB_023360</name>
</gene>
<dbReference type="InterPro" id="IPR058923">
    <property type="entry name" value="RCC1-like_dom"/>
</dbReference>
<dbReference type="SUPFAM" id="SSF50985">
    <property type="entry name" value="RCC1/BLIP-II"/>
    <property type="match status" value="2"/>
</dbReference>
<feature type="compositionally biased region" description="Low complexity" evidence="3">
    <location>
        <begin position="857"/>
        <end position="878"/>
    </location>
</feature>
<dbReference type="PROSITE" id="PS50012">
    <property type="entry name" value="RCC1_3"/>
    <property type="match status" value="5"/>
</dbReference>
<evidence type="ECO:0000256" key="1">
    <source>
        <dbReference type="ARBA" id="ARBA00022737"/>
    </source>
</evidence>
<dbReference type="Pfam" id="PF13540">
    <property type="entry name" value="RCC1_2"/>
    <property type="match status" value="1"/>
</dbReference>
<feature type="repeat" description="RCC1" evidence="2">
    <location>
        <begin position="329"/>
        <end position="382"/>
    </location>
</feature>
<feature type="region of interest" description="Disordered" evidence="3">
    <location>
        <begin position="857"/>
        <end position="959"/>
    </location>
</feature>
<sequence>MGQASTKSGVVVWGAAETTEFLLSAAVASSPAASATPAVSSAPASSSLAAASSPPSASSAPRSKHAASLSGGPPPGASLSRGAALGATAVASASFVSAPSLGVFSETTHAAAASPRIIDSLKGVNSSSVSVGGLHMAVVSQSGELYMWGRNAQGQLGAGDRKDALAPRLVRALQGKIVKVVACAQEHTLCCLDDGSAYAWGCALNGRLGLHGLSIPSSAGLSVSSPSPGGGARTEPLASSCVVCTPRILETLCGYFISDVACGTYHSAFLALQQHKTLLFTCGLGLNGRLGHGDEEDRHLPTPVPALENLNVTAIACGAHHTACVTSGGVLYTWGGAAFGKLGLGAIRGSQLLPKHVGGPLRRKTAVAVALGAQHSACITADGELFTWGQGRRLGHEDQGESDECVPRRVEALAGLFVVQVVCGDAHTACIVENGNVWAWGTSRVLGHGDPDAAPNRPACLRALTGKGVIQLSCAPTFTAAFCDPRRVSKKAAATADVAAAATAEPVAEGATRAGFAGVSTASTASGSTASLVGGEGPSAPAYAGTGLPAGDKRNAAAGGDDAAGFESAAGHAGDGQGGRAGPSARKTGAGALRRTADDAGAVTAATAARGEQPETGSTTAVGGASAASTGLSPSAPSEERDQFLYELGTMSAALQTSQQENLLLAAVLSGTAQQLREALKRNYLLERELDAMRKSSSDAGDRLATLREHYMQQIHQLQEQLAQQDIRLHAILASRSSASSGTLYSPSSRGLPSRGLPSYAASGSYEAAFRTNLPTNGVPHAKFSSLSAPTPPACTFGFGFQGLSTGAAGADVSPAVDVLATFPEVTLEEALLDPLGQQQPPSRFLAASFPSSPSLLPPGALSKSASSAGDSSASDASGQAEPSGALGSMCPSSGAAAPLEAAAAPPRQQAPAAGSQKPLRASANLSFPRETPEAAASKQGAGLGAGREDSAPKRDSGLAFFRGRGRDFLSHGLFASEEAAASPASKALGYEAVLEKKGLALVPSAGDSASASLSLAGALDPSGASNATGRQRSLEAFPLALSGAGGVAGPPRDGGSAGDKNGPLAGKGKRGSGLGGRDEGAIPVFFLEEDASP</sequence>
<dbReference type="KEGG" id="bbes:BESB_023360"/>
<dbReference type="PANTHER" id="PTHR22870">
    <property type="entry name" value="REGULATOR OF CHROMOSOME CONDENSATION"/>
    <property type="match status" value="1"/>
</dbReference>
<feature type="compositionally biased region" description="Low complexity" evidence="3">
    <location>
        <begin position="599"/>
        <end position="637"/>
    </location>
</feature>
<reference evidence="5 6" key="1">
    <citation type="submission" date="2017-09" db="EMBL/GenBank/DDBJ databases">
        <title>Genome sequencing of Besnoitia besnoiti strain Bb-Ger1.</title>
        <authorList>
            <person name="Schares G."/>
            <person name="Venepally P."/>
            <person name="Lorenzi H.A."/>
        </authorList>
    </citation>
    <scope>NUCLEOTIDE SEQUENCE [LARGE SCALE GENOMIC DNA]</scope>
    <source>
        <strain evidence="5 6">Bb-Ger1</strain>
    </source>
</reference>
<feature type="compositionally biased region" description="Low complexity" evidence="3">
    <location>
        <begin position="896"/>
        <end position="914"/>
    </location>
</feature>
<feature type="domain" description="RCC1-like" evidence="4">
    <location>
        <begin position="110"/>
        <end position="411"/>
    </location>
</feature>
<evidence type="ECO:0000313" key="6">
    <source>
        <dbReference type="Proteomes" id="UP000224006"/>
    </source>
</evidence>
<dbReference type="PANTHER" id="PTHR22870:SF466">
    <property type="entry name" value="ANKYRIN REPEAT-CONTAINING PROTEIN"/>
    <property type="match status" value="1"/>
</dbReference>
<keyword evidence="6" id="KW-1185">Reference proteome</keyword>
<dbReference type="STRING" id="94643.A0A2A9M3P7"/>
<feature type="region of interest" description="Disordered" evidence="3">
    <location>
        <begin position="1013"/>
        <end position="1032"/>
    </location>
</feature>
<feature type="region of interest" description="Disordered" evidence="3">
    <location>
        <begin position="553"/>
        <end position="639"/>
    </location>
</feature>
<comment type="caution">
    <text evidence="5">The sequence shown here is derived from an EMBL/GenBank/DDBJ whole genome shotgun (WGS) entry which is preliminary data.</text>
</comment>
<dbReference type="OrthoDB" id="332217at2759"/>
<dbReference type="GeneID" id="40307396"/>
<feature type="compositionally biased region" description="Low complexity" evidence="3">
    <location>
        <begin position="1013"/>
        <end position="1026"/>
    </location>
</feature>
<dbReference type="Proteomes" id="UP000224006">
    <property type="component" value="Chromosome XII"/>
</dbReference>
<feature type="region of interest" description="Disordered" evidence="3">
    <location>
        <begin position="1042"/>
        <end position="1094"/>
    </location>
</feature>
<feature type="region of interest" description="Disordered" evidence="3">
    <location>
        <begin position="44"/>
        <end position="78"/>
    </location>
</feature>
<name>A0A2A9M3P7_BESBE</name>
<dbReference type="InterPro" id="IPR009091">
    <property type="entry name" value="RCC1/BLIP-II"/>
</dbReference>
<dbReference type="Pfam" id="PF25390">
    <property type="entry name" value="WD40_RLD"/>
    <property type="match status" value="1"/>
</dbReference>
<organism evidence="5 6">
    <name type="scientific">Besnoitia besnoiti</name>
    <name type="common">Apicomplexan protozoan</name>
    <dbReference type="NCBI Taxonomy" id="94643"/>
    <lineage>
        <taxon>Eukaryota</taxon>
        <taxon>Sar</taxon>
        <taxon>Alveolata</taxon>
        <taxon>Apicomplexa</taxon>
        <taxon>Conoidasida</taxon>
        <taxon>Coccidia</taxon>
        <taxon>Eucoccidiorida</taxon>
        <taxon>Eimeriorina</taxon>
        <taxon>Sarcocystidae</taxon>
        <taxon>Besnoitia</taxon>
    </lineage>
</organism>
<feature type="compositionally biased region" description="Low complexity" evidence="3">
    <location>
        <begin position="556"/>
        <end position="572"/>
    </location>
</feature>
<dbReference type="InterPro" id="IPR000408">
    <property type="entry name" value="Reg_chr_condens"/>
</dbReference>
<evidence type="ECO:0000313" key="5">
    <source>
        <dbReference type="EMBL" id="PFH31844.1"/>
    </source>
</evidence>
<feature type="compositionally biased region" description="Basic and acidic residues" evidence="3">
    <location>
        <begin position="947"/>
        <end position="957"/>
    </location>
</feature>
<accession>A0A2A9M3P7</accession>
<dbReference type="Gene3D" id="2.130.10.30">
    <property type="entry name" value="Regulator of chromosome condensation 1/beta-lactamase-inhibitor protein II"/>
    <property type="match status" value="3"/>
</dbReference>
<evidence type="ECO:0000259" key="4">
    <source>
        <dbReference type="Pfam" id="PF25390"/>
    </source>
</evidence>
<proteinExistence type="predicted"/>
<dbReference type="VEuPathDB" id="ToxoDB:BESB_023360"/>
<protein>
    <submittedName>
        <fullName evidence="5">Regulator of chromosome condensation (RCC1) repeat-containing protein</fullName>
    </submittedName>
</protein>
<dbReference type="AlphaFoldDB" id="A0A2A9M3P7"/>
<dbReference type="RefSeq" id="XP_029215853.1">
    <property type="nucleotide sequence ID" value="XM_029361038.1"/>
</dbReference>
<evidence type="ECO:0000256" key="3">
    <source>
        <dbReference type="SAM" id="MobiDB-lite"/>
    </source>
</evidence>